<name>A0ABM7M7S4_9ACTN</name>
<organism evidence="2 3">
    <name type="scientific">Actinoplanes ianthinogenes</name>
    <dbReference type="NCBI Taxonomy" id="122358"/>
    <lineage>
        <taxon>Bacteria</taxon>
        <taxon>Bacillati</taxon>
        <taxon>Actinomycetota</taxon>
        <taxon>Actinomycetes</taxon>
        <taxon>Micromonosporales</taxon>
        <taxon>Micromonosporaceae</taxon>
        <taxon>Actinoplanes</taxon>
    </lineage>
</organism>
<evidence type="ECO:0000256" key="1">
    <source>
        <dbReference type="SAM" id="MobiDB-lite"/>
    </source>
</evidence>
<dbReference type="EMBL" id="AP023356">
    <property type="protein sequence ID" value="BCJ47677.1"/>
    <property type="molecule type" value="Genomic_DNA"/>
</dbReference>
<gene>
    <name evidence="2" type="ORF">Aiant_83340</name>
</gene>
<feature type="region of interest" description="Disordered" evidence="1">
    <location>
        <begin position="1"/>
        <end position="22"/>
    </location>
</feature>
<evidence type="ECO:0000313" key="2">
    <source>
        <dbReference type="EMBL" id="BCJ47677.1"/>
    </source>
</evidence>
<protein>
    <submittedName>
        <fullName evidence="2">Uncharacterized protein</fullName>
    </submittedName>
</protein>
<dbReference type="RefSeq" id="WP_189330060.1">
    <property type="nucleotide sequence ID" value="NZ_AP023356.1"/>
</dbReference>
<evidence type="ECO:0000313" key="3">
    <source>
        <dbReference type="Proteomes" id="UP000676967"/>
    </source>
</evidence>
<reference evidence="2 3" key="1">
    <citation type="submission" date="2020-08" db="EMBL/GenBank/DDBJ databases">
        <title>Whole genome shotgun sequence of Actinoplanes ianthinogenes NBRC 13996.</title>
        <authorList>
            <person name="Komaki H."/>
            <person name="Tamura T."/>
        </authorList>
    </citation>
    <scope>NUCLEOTIDE SEQUENCE [LARGE SCALE GENOMIC DNA]</scope>
    <source>
        <strain evidence="2 3">NBRC 13996</strain>
    </source>
</reference>
<sequence length="96" mass="10470">MWLGRGIRRRSSGGPPSSGPARVLFLHNARRVDERTGALLQGAISDDQARRAQEATSGPFDYRSFPDAAHRLHAADPALFATTLREWAITAAPCRS</sequence>
<proteinExistence type="predicted"/>
<keyword evidence="3" id="KW-1185">Reference proteome</keyword>
<feature type="compositionally biased region" description="Basic residues" evidence="1">
    <location>
        <begin position="1"/>
        <end position="11"/>
    </location>
</feature>
<dbReference type="Proteomes" id="UP000676967">
    <property type="component" value="Chromosome"/>
</dbReference>
<accession>A0ABM7M7S4</accession>